<keyword evidence="2" id="KW-1185">Reference proteome</keyword>
<dbReference type="Proteomes" id="UP000293142">
    <property type="component" value="Unassembled WGS sequence"/>
</dbReference>
<organism evidence="1 2">
    <name type="scientific">Paenibacillus thalictri</name>
    <dbReference type="NCBI Taxonomy" id="2527873"/>
    <lineage>
        <taxon>Bacteria</taxon>
        <taxon>Bacillati</taxon>
        <taxon>Bacillota</taxon>
        <taxon>Bacilli</taxon>
        <taxon>Bacillales</taxon>
        <taxon>Paenibacillaceae</taxon>
        <taxon>Paenibacillus</taxon>
    </lineage>
</organism>
<dbReference type="RefSeq" id="WP_131014844.1">
    <property type="nucleotide sequence ID" value="NZ_SIRE01000012.1"/>
</dbReference>
<dbReference type="OrthoDB" id="5244304at2"/>
<reference evidence="1 2" key="1">
    <citation type="submission" date="2019-02" db="EMBL/GenBank/DDBJ databases">
        <title>Paenibacillus sp. nov., isolated from surface-sterilized tissue of Thalictrum simplex L.</title>
        <authorList>
            <person name="Tuo L."/>
        </authorList>
    </citation>
    <scope>NUCLEOTIDE SEQUENCE [LARGE SCALE GENOMIC DNA]</scope>
    <source>
        <strain evidence="1 2">N2SHLJ1</strain>
    </source>
</reference>
<sequence length="60" mass="6833">MGERTEFITGDTAPNDGEYIEIGEASFHTGIKNPRTIFLKKGEAFPEPGNHNRKWKKKNQ</sequence>
<evidence type="ECO:0000313" key="2">
    <source>
        <dbReference type="Proteomes" id="UP000293142"/>
    </source>
</evidence>
<protein>
    <submittedName>
        <fullName evidence="1">YjzC family protein</fullName>
    </submittedName>
</protein>
<accession>A0A4V2J433</accession>
<gene>
    <name evidence="1" type="ORF">EYB31_18470</name>
</gene>
<proteinExistence type="predicted"/>
<comment type="caution">
    <text evidence="1">The sequence shown here is derived from an EMBL/GenBank/DDBJ whole genome shotgun (WGS) entry which is preliminary data.</text>
</comment>
<dbReference type="InterPro" id="IPR025549">
    <property type="entry name" value="YjzC"/>
</dbReference>
<dbReference type="EMBL" id="SIRE01000012">
    <property type="protein sequence ID" value="TBL77453.1"/>
    <property type="molecule type" value="Genomic_DNA"/>
</dbReference>
<dbReference type="AlphaFoldDB" id="A0A4V2J433"/>
<evidence type="ECO:0000313" key="1">
    <source>
        <dbReference type="EMBL" id="TBL77453.1"/>
    </source>
</evidence>
<dbReference type="Pfam" id="PF14168">
    <property type="entry name" value="YjzC"/>
    <property type="match status" value="1"/>
</dbReference>
<name>A0A4V2J433_9BACL</name>